<keyword evidence="7 8" id="KW-0456">Lyase</keyword>
<evidence type="ECO:0000256" key="3">
    <source>
        <dbReference type="ARBA" id="ARBA00004902"/>
    </source>
</evidence>
<feature type="active site" description="Proton donor" evidence="8 9">
    <location>
        <position position="98"/>
    </location>
</feature>
<feature type="binding site" evidence="8 10">
    <location>
        <position position="78"/>
    </location>
    <ligand>
        <name>substrate</name>
    </ligand>
</feature>
<comment type="pathway">
    <text evidence="3 8">Metabolic intermediate biosynthesis; chorismate biosynthesis; chorismate from D-erythrose 4-phosphate and phosphoenolpyruvate: step 3/7.</text>
</comment>
<feature type="site" description="Transition state stabilizer" evidence="8 11">
    <location>
        <position position="17"/>
    </location>
</feature>
<keyword evidence="8" id="KW-0028">Amino-acid biosynthesis</keyword>
<comment type="subunit">
    <text evidence="5 8">Homododecamer.</text>
</comment>
<comment type="similarity">
    <text evidence="4 8">Belongs to the type-II 3-dehydroquinase family.</text>
</comment>
<evidence type="ECO:0000256" key="8">
    <source>
        <dbReference type="HAMAP-Rule" id="MF_00169"/>
    </source>
</evidence>
<dbReference type="OrthoDB" id="9790793at2"/>
<dbReference type="PROSITE" id="PS01029">
    <property type="entry name" value="DEHYDROQUINASE_II"/>
    <property type="match status" value="1"/>
</dbReference>
<keyword evidence="8" id="KW-0057">Aromatic amino acid biosynthesis</keyword>
<dbReference type="RefSeq" id="WP_036875258.1">
    <property type="nucleotide sequence ID" value="NZ_JRFA01000031.1"/>
</dbReference>
<feature type="binding site" evidence="8 10">
    <location>
        <position position="85"/>
    </location>
    <ligand>
        <name>substrate</name>
    </ligand>
</feature>
<dbReference type="InterPro" id="IPR036441">
    <property type="entry name" value="DHquinase_II_sf"/>
</dbReference>
<dbReference type="NCBIfam" id="NF003806">
    <property type="entry name" value="PRK05395.1-3"/>
    <property type="match status" value="1"/>
</dbReference>
<dbReference type="Pfam" id="PF01220">
    <property type="entry name" value="DHquinase_II"/>
    <property type="match status" value="1"/>
</dbReference>
<evidence type="ECO:0000313" key="13">
    <source>
        <dbReference type="Proteomes" id="UP000030103"/>
    </source>
</evidence>
<dbReference type="AlphaFoldDB" id="A0A0A2E7B2"/>
<evidence type="ECO:0000256" key="1">
    <source>
        <dbReference type="ARBA" id="ARBA00001864"/>
    </source>
</evidence>
<gene>
    <name evidence="8" type="primary">aroQ</name>
    <name evidence="12" type="ORF">HQ47_10340</name>
</gene>
<dbReference type="GO" id="GO:0003855">
    <property type="term" value="F:3-dehydroquinate dehydratase activity"/>
    <property type="evidence" value="ECO:0007669"/>
    <property type="project" value="UniProtKB-UniRule"/>
</dbReference>
<evidence type="ECO:0000256" key="10">
    <source>
        <dbReference type="PIRSR" id="PIRSR001399-2"/>
    </source>
</evidence>
<dbReference type="InterPro" id="IPR001874">
    <property type="entry name" value="DHquinase_II"/>
</dbReference>
<comment type="caution">
    <text evidence="12">The sequence shown here is derived from an EMBL/GenBank/DDBJ whole genome shotgun (WGS) entry which is preliminary data.</text>
</comment>
<dbReference type="HAMAP" id="MF_00169">
    <property type="entry name" value="AroQ"/>
    <property type="match status" value="1"/>
</dbReference>
<evidence type="ECO:0000313" key="12">
    <source>
        <dbReference type="EMBL" id="KGN72329.1"/>
    </source>
</evidence>
<dbReference type="NCBIfam" id="NF003807">
    <property type="entry name" value="PRK05395.1-4"/>
    <property type="match status" value="1"/>
</dbReference>
<evidence type="ECO:0000256" key="4">
    <source>
        <dbReference type="ARBA" id="ARBA00011037"/>
    </source>
</evidence>
<name>A0A0A2E7B2_9PORP</name>
<dbReference type="GO" id="GO:0009423">
    <property type="term" value="P:chorismate biosynthetic process"/>
    <property type="evidence" value="ECO:0007669"/>
    <property type="project" value="UniProtKB-UniRule"/>
</dbReference>
<dbReference type="SUPFAM" id="SSF52304">
    <property type="entry name" value="Type II 3-dehydroquinate dehydratase"/>
    <property type="match status" value="1"/>
</dbReference>
<dbReference type="GO" id="GO:0008652">
    <property type="term" value="P:amino acid biosynthetic process"/>
    <property type="evidence" value="ECO:0007669"/>
    <property type="project" value="UniProtKB-KW"/>
</dbReference>
<protein>
    <recommendedName>
        <fullName evidence="6 8">3-dehydroquinate dehydratase</fullName>
        <shortName evidence="8">3-dehydroquinase</shortName>
        <ecNumber evidence="6 8">4.2.1.10</ecNumber>
    </recommendedName>
    <alternativeName>
        <fullName evidence="8">Type II DHQase</fullName>
    </alternativeName>
</protein>
<dbReference type="EMBL" id="JRFA01000031">
    <property type="protein sequence ID" value="KGN72329.1"/>
    <property type="molecule type" value="Genomic_DNA"/>
</dbReference>
<dbReference type="EC" id="4.2.1.10" evidence="6 8"/>
<reference evidence="12 13" key="1">
    <citation type="submission" date="2014-09" db="EMBL/GenBank/DDBJ databases">
        <title>Draft Genome Sequence of Porphyromonas macacae COT-192_OH2859.</title>
        <authorList>
            <person name="Wallis C."/>
            <person name="Deusch O."/>
            <person name="O'Flynn C."/>
            <person name="Davis I."/>
            <person name="Horsfall A."/>
            <person name="Kirkwood N."/>
            <person name="Harris S."/>
            <person name="Eisen J.A."/>
            <person name="Coil D.A."/>
            <person name="Darling A.E."/>
            <person name="Jospin G."/>
            <person name="Alexiev A."/>
        </authorList>
    </citation>
    <scope>NUCLEOTIDE SEQUENCE [LARGE SCALE GENOMIC DNA]</scope>
    <source>
        <strain evidence="13">COT-192 OH2859</strain>
    </source>
</reference>
<evidence type="ECO:0000256" key="2">
    <source>
        <dbReference type="ARBA" id="ARBA00003924"/>
    </source>
</evidence>
<organism evidence="12 13">
    <name type="scientific">Porphyromonas macacae</name>
    <dbReference type="NCBI Taxonomy" id="28115"/>
    <lineage>
        <taxon>Bacteria</taxon>
        <taxon>Pseudomonadati</taxon>
        <taxon>Bacteroidota</taxon>
        <taxon>Bacteroidia</taxon>
        <taxon>Bacteroidales</taxon>
        <taxon>Porphyromonadaceae</taxon>
        <taxon>Porphyromonas</taxon>
    </lineage>
</organism>
<dbReference type="GO" id="GO:0009073">
    <property type="term" value="P:aromatic amino acid family biosynthetic process"/>
    <property type="evidence" value="ECO:0007669"/>
    <property type="project" value="UniProtKB-KW"/>
</dbReference>
<dbReference type="eggNOG" id="COG0757">
    <property type="taxonomic scope" value="Bacteria"/>
</dbReference>
<accession>A0A0A2E7B2</accession>
<dbReference type="InterPro" id="IPR018509">
    <property type="entry name" value="DHquinase_II_CS"/>
</dbReference>
<keyword evidence="13" id="KW-1185">Reference proteome</keyword>
<dbReference type="PIRSF" id="PIRSF001399">
    <property type="entry name" value="DHquinase_II"/>
    <property type="match status" value="1"/>
</dbReference>
<proteinExistence type="inferred from homology"/>
<evidence type="ECO:0000256" key="9">
    <source>
        <dbReference type="PIRSR" id="PIRSR001399-1"/>
    </source>
</evidence>
<comment type="catalytic activity">
    <reaction evidence="1 8">
        <text>3-dehydroquinate = 3-dehydroshikimate + H2O</text>
        <dbReference type="Rhea" id="RHEA:21096"/>
        <dbReference type="ChEBI" id="CHEBI:15377"/>
        <dbReference type="ChEBI" id="CHEBI:16630"/>
        <dbReference type="ChEBI" id="CHEBI:32364"/>
        <dbReference type="EC" id="4.2.1.10"/>
    </reaction>
</comment>
<dbReference type="PANTHER" id="PTHR21272:SF3">
    <property type="entry name" value="CATABOLIC 3-DEHYDROQUINASE"/>
    <property type="match status" value="1"/>
</dbReference>
<feature type="binding site" evidence="8 10">
    <location>
        <position position="72"/>
    </location>
    <ligand>
        <name>substrate</name>
    </ligand>
</feature>
<feature type="active site" description="Proton acceptor" evidence="8 9">
    <location>
        <position position="22"/>
    </location>
</feature>
<evidence type="ECO:0000256" key="7">
    <source>
        <dbReference type="ARBA" id="ARBA00023239"/>
    </source>
</evidence>
<dbReference type="UniPathway" id="UPA00053">
    <property type="reaction ID" value="UER00086"/>
</dbReference>
<dbReference type="Gene3D" id="3.40.50.9100">
    <property type="entry name" value="Dehydroquinase, class II"/>
    <property type="match status" value="1"/>
</dbReference>
<evidence type="ECO:0000256" key="5">
    <source>
        <dbReference type="ARBA" id="ARBA00011193"/>
    </source>
</evidence>
<feature type="binding site" evidence="8 10">
    <location>
        <position position="109"/>
    </location>
    <ligand>
        <name>substrate</name>
    </ligand>
</feature>
<sequence length="145" mass="16173">MNLAIVNGPNLQALGRREPEHYGQQTMDSILENLHRTMPRHRIDYFQSNHEGALIDCLYELESRGCSGVVLNAGGYTHTSVALADCIRTVNMPVVEVHLSNIFAREDFRHKSLISNACIGVIAGFGPEVYAMGVRALEDFCKNKR</sequence>
<evidence type="ECO:0000256" key="6">
    <source>
        <dbReference type="ARBA" id="ARBA00012060"/>
    </source>
</evidence>
<evidence type="ECO:0000256" key="11">
    <source>
        <dbReference type="PIRSR" id="PIRSR001399-3"/>
    </source>
</evidence>
<dbReference type="Proteomes" id="UP000030103">
    <property type="component" value="Unassembled WGS sequence"/>
</dbReference>
<dbReference type="GO" id="GO:0019631">
    <property type="term" value="P:quinate catabolic process"/>
    <property type="evidence" value="ECO:0007669"/>
    <property type="project" value="TreeGrafter"/>
</dbReference>
<dbReference type="STRING" id="28115.HQ47_10340"/>
<comment type="function">
    <text evidence="2 8">Catalyzes a trans-dehydration via an enolate intermediate.</text>
</comment>
<feature type="binding site" evidence="8 10">
    <location>
        <begin position="99"/>
        <end position="100"/>
    </location>
    <ligand>
        <name>substrate</name>
    </ligand>
</feature>
<dbReference type="CDD" id="cd00466">
    <property type="entry name" value="DHQase_II"/>
    <property type="match status" value="1"/>
</dbReference>
<dbReference type="NCBIfam" id="NF003805">
    <property type="entry name" value="PRK05395.1-2"/>
    <property type="match status" value="1"/>
</dbReference>
<dbReference type="PANTHER" id="PTHR21272">
    <property type="entry name" value="CATABOLIC 3-DEHYDROQUINASE"/>
    <property type="match status" value="1"/>
</dbReference>